<gene>
    <name evidence="1" type="ORF">CCACVL1_28250</name>
</gene>
<dbReference type="Proteomes" id="UP000188268">
    <property type="component" value="Unassembled WGS sequence"/>
</dbReference>
<dbReference type="AlphaFoldDB" id="A0A1R3G748"/>
<organism evidence="1 2">
    <name type="scientific">Corchorus capsularis</name>
    <name type="common">Jute</name>
    <dbReference type="NCBI Taxonomy" id="210143"/>
    <lineage>
        <taxon>Eukaryota</taxon>
        <taxon>Viridiplantae</taxon>
        <taxon>Streptophyta</taxon>
        <taxon>Embryophyta</taxon>
        <taxon>Tracheophyta</taxon>
        <taxon>Spermatophyta</taxon>
        <taxon>Magnoliopsida</taxon>
        <taxon>eudicotyledons</taxon>
        <taxon>Gunneridae</taxon>
        <taxon>Pentapetalae</taxon>
        <taxon>rosids</taxon>
        <taxon>malvids</taxon>
        <taxon>Malvales</taxon>
        <taxon>Malvaceae</taxon>
        <taxon>Grewioideae</taxon>
        <taxon>Apeibeae</taxon>
        <taxon>Corchorus</taxon>
    </lineage>
</organism>
<proteinExistence type="predicted"/>
<reference evidence="1 2" key="1">
    <citation type="submission" date="2013-09" db="EMBL/GenBank/DDBJ databases">
        <title>Corchorus capsularis genome sequencing.</title>
        <authorList>
            <person name="Alam M."/>
            <person name="Haque M.S."/>
            <person name="Islam M.S."/>
            <person name="Emdad E.M."/>
            <person name="Islam M.M."/>
            <person name="Ahmed B."/>
            <person name="Halim A."/>
            <person name="Hossen Q.M.M."/>
            <person name="Hossain M.Z."/>
            <person name="Ahmed R."/>
            <person name="Khan M.M."/>
            <person name="Islam R."/>
            <person name="Rashid M.M."/>
            <person name="Khan S.A."/>
            <person name="Rahman M.S."/>
            <person name="Alam M."/>
        </authorList>
    </citation>
    <scope>NUCLEOTIDE SEQUENCE [LARGE SCALE GENOMIC DNA]</scope>
    <source>
        <strain evidence="2">cv. CVL-1</strain>
        <tissue evidence="1">Whole seedling</tissue>
    </source>
</reference>
<dbReference type="Gramene" id="OMO53904">
    <property type="protein sequence ID" value="OMO53904"/>
    <property type="gene ID" value="CCACVL1_28250"/>
</dbReference>
<sequence length="122" mass="13897">MDIAALLGRHAMEITSLLGRHAVAQPPQEGVETDSFDNGGPHFVFFFLIYDDVMDEFMQFIMESGKEENQTELDKYLKECLCPTIVQALICTQHWLRDAPQFDLASLVDEEQNKLDEITLST</sequence>
<protein>
    <submittedName>
        <fullName evidence="1">Uncharacterized protein</fullName>
    </submittedName>
</protein>
<comment type="caution">
    <text evidence="1">The sequence shown here is derived from an EMBL/GenBank/DDBJ whole genome shotgun (WGS) entry which is preliminary data.</text>
</comment>
<evidence type="ECO:0000313" key="1">
    <source>
        <dbReference type="EMBL" id="OMO53904.1"/>
    </source>
</evidence>
<name>A0A1R3G748_COCAP</name>
<accession>A0A1R3G748</accession>
<keyword evidence="2" id="KW-1185">Reference proteome</keyword>
<evidence type="ECO:0000313" key="2">
    <source>
        <dbReference type="Proteomes" id="UP000188268"/>
    </source>
</evidence>
<dbReference type="EMBL" id="AWWV01015087">
    <property type="protein sequence ID" value="OMO53904.1"/>
    <property type="molecule type" value="Genomic_DNA"/>
</dbReference>